<reference evidence="7" key="1">
    <citation type="journal article" date="2021" name="PeerJ">
        <title>Extensive microbial diversity within the chicken gut microbiome revealed by metagenomics and culture.</title>
        <authorList>
            <person name="Gilroy R."/>
            <person name="Ravi A."/>
            <person name="Getino M."/>
            <person name="Pursley I."/>
            <person name="Horton D.L."/>
            <person name="Alikhan N.F."/>
            <person name="Baker D."/>
            <person name="Gharbi K."/>
            <person name="Hall N."/>
            <person name="Watson M."/>
            <person name="Adriaenssens E.M."/>
            <person name="Foster-Nyarko E."/>
            <person name="Jarju S."/>
            <person name="Secka A."/>
            <person name="Antonio M."/>
            <person name="Oren A."/>
            <person name="Chaudhuri R.R."/>
            <person name="La Ragione R."/>
            <person name="Hildebrand F."/>
            <person name="Pallen M.J."/>
        </authorList>
    </citation>
    <scope>NUCLEOTIDE SEQUENCE</scope>
    <source>
        <strain evidence="7">MalCec1-1739</strain>
    </source>
</reference>
<dbReference type="InterPro" id="IPR029479">
    <property type="entry name" value="Nitroreductase"/>
</dbReference>
<protein>
    <submittedName>
        <fullName evidence="7">Nitroreductase</fullName>
    </submittedName>
</protein>
<evidence type="ECO:0000256" key="1">
    <source>
        <dbReference type="ARBA" id="ARBA00001917"/>
    </source>
</evidence>
<dbReference type="PANTHER" id="PTHR43673:SF2">
    <property type="entry name" value="NITROREDUCTASE"/>
    <property type="match status" value="1"/>
</dbReference>
<dbReference type="Pfam" id="PF00881">
    <property type="entry name" value="Nitroreductase"/>
    <property type="match status" value="1"/>
</dbReference>
<dbReference type="Gene3D" id="3.40.109.10">
    <property type="entry name" value="NADH Oxidase"/>
    <property type="match status" value="1"/>
</dbReference>
<organism evidence="7 8">
    <name type="scientific">Candidatus Avibacteroides avistercoris</name>
    <dbReference type="NCBI Taxonomy" id="2840690"/>
    <lineage>
        <taxon>Bacteria</taxon>
        <taxon>Pseudomonadati</taxon>
        <taxon>Bacteroidota</taxon>
        <taxon>Bacteroidia</taxon>
        <taxon>Bacteroidales</taxon>
        <taxon>Bacteroidaceae</taxon>
        <taxon>Bacteroidaceae incertae sedis</taxon>
        <taxon>Candidatus Avibacteroides</taxon>
    </lineage>
</organism>
<dbReference type="InterPro" id="IPR000415">
    <property type="entry name" value="Nitroreductase-like"/>
</dbReference>
<comment type="cofactor">
    <cofactor evidence="1">
        <name>FMN</name>
        <dbReference type="ChEBI" id="CHEBI:58210"/>
    </cofactor>
</comment>
<sequence length="175" mass="19287">MIDNIILRTLRERRSIRKYRDEQITDDELEAVLRAGTFAPTSRGQQSPYVVAVQNVEICGRLRRMNASVMGVESDPYYGAPTIVLVFVPADHPNGLYDGTCVMANMMIAAQAIGLGSCWIHREAEMFATDEGRGLMRAFGLPDGLRGVGALALGYPDGAPADPKPRKDDYTRIVR</sequence>
<name>A0A9D2UHF6_9BACT</name>
<keyword evidence="3" id="KW-0285">Flavoprotein</keyword>
<dbReference type="Proteomes" id="UP000787625">
    <property type="component" value="Unassembled WGS sequence"/>
</dbReference>
<evidence type="ECO:0000313" key="7">
    <source>
        <dbReference type="EMBL" id="HJD52585.1"/>
    </source>
</evidence>
<accession>A0A9D2UHF6</accession>
<dbReference type="GO" id="GO:0016491">
    <property type="term" value="F:oxidoreductase activity"/>
    <property type="evidence" value="ECO:0007669"/>
    <property type="project" value="UniProtKB-KW"/>
</dbReference>
<feature type="domain" description="Nitroreductase" evidence="6">
    <location>
        <begin position="10"/>
        <end position="155"/>
    </location>
</feature>
<dbReference type="EMBL" id="DWUP01000051">
    <property type="protein sequence ID" value="HJD52585.1"/>
    <property type="molecule type" value="Genomic_DNA"/>
</dbReference>
<dbReference type="SUPFAM" id="SSF55469">
    <property type="entry name" value="FMN-dependent nitroreductase-like"/>
    <property type="match status" value="1"/>
</dbReference>
<evidence type="ECO:0000256" key="3">
    <source>
        <dbReference type="ARBA" id="ARBA00022630"/>
    </source>
</evidence>
<evidence type="ECO:0000256" key="2">
    <source>
        <dbReference type="ARBA" id="ARBA00007118"/>
    </source>
</evidence>
<gene>
    <name evidence="7" type="ORF">IAA93_02495</name>
</gene>
<dbReference type="PANTHER" id="PTHR43673">
    <property type="entry name" value="NAD(P)H NITROREDUCTASE YDGI-RELATED"/>
    <property type="match status" value="1"/>
</dbReference>
<keyword evidence="4" id="KW-0288">FMN</keyword>
<keyword evidence="5" id="KW-0560">Oxidoreductase</keyword>
<evidence type="ECO:0000313" key="8">
    <source>
        <dbReference type="Proteomes" id="UP000787625"/>
    </source>
</evidence>
<dbReference type="AlphaFoldDB" id="A0A9D2UHF6"/>
<comment type="caution">
    <text evidence="7">The sequence shown here is derived from an EMBL/GenBank/DDBJ whole genome shotgun (WGS) entry which is preliminary data.</text>
</comment>
<dbReference type="CDD" id="cd02136">
    <property type="entry name" value="PnbA_NfnB-like"/>
    <property type="match status" value="1"/>
</dbReference>
<proteinExistence type="inferred from homology"/>
<evidence type="ECO:0000259" key="6">
    <source>
        <dbReference type="Pfam" id="PF00881"/>
    </source>
</evidence>
<reference evidence="7" key="2">
    <citation type="submission" date="2021-04" db="EMBL/GenBank/DDBJ databases">
        <authorList>
            <person name="Gilroy R."/>
        </authorList>
    </citation>
    <scope>NUCLEOTIDE SEQUENCE</scope>
    <source>
        <strain evidence="7">MalCec1-1739</strain>
    </source>
</reference>
<evidence type="ECO:0000256" key="4">
    <source>
        <dbReference type="ARBA" id="ARBA00022643"/>
    </source>
</evidence>
<comment type="similarity">
    <text evidence="2">Belongs to the nitroreductase family.</text>
</comment>
<evidence type="ECO:0000256" key="5">
    <source>
        <dbReference type="ARBA" id="ARBA00023002"/>
    </source>
</evidence>